<evidence type="ECO:0000313" key="2">
    <source>
        <dbReference type="Proteomes" id="UP001497497"/>
    </source>
</evidence>
<sequence length="148" mass="16704">MLKKAQDYSWQQVPEKLRDLTKDYAITISHPHGAAKQVSIGRVLPRDLHESESVNKDEVENARLLSKLFTSCNKSPEGSKRLIGYLKFLDLKTPIQITKYSAATCEGSSGAPVYVGDFEVMNGQQVNIPRTHRGTREIENCFHNYSHV</sequence>
<keyword evidence="2" id="KW-1185">Reference proteome</keyword>
<proteinExistence type="predicted"/>
<evidence type="ECO:0000313" key="1">
    <source>
        <dbReference type="EMBL" id="CAL1529466.1"/>
    </source>
</evidence>
<comment type="caution">
    <text evidence="1">The sequence shown here is derived from an EMBL/GenBank/DDBJ whole genome shotgun (WGS) entry which is preliminary data.</text>
</comment>
<gene>
    <name evidence="1" type="ORF">GSLYS_00003621001</name>
</gene>
<organism evidence="1 2">
    <name type="scientific">Lymnaea stagnalis</name>
    <name type="common">Great pond snail</name>
    <name type="synonym">Helix stagnalis</name>
    <dbReference type="NCBI Taxonomy" id="6523"/>
    <lineage>
        <taxon>Eukaryota</taxon>
        <taxon>Metazoa</taxon>
        <taxon>Spiralia</taxon>
        <taxon>Lophotrochozoa</taxon>
        <taxon>Mollusca</taxon>
        <taxon>Gastropoda</taxon>
        <taxon>Heterobranchia</taxon>
        <taxon>Euthyneura</taxon>
        <taxon>Panpulmonata</taxon>
        <taxon>Hygrophila</taxon>
        <taxon>Lymnaeoidea</taxon>
        <taxon>Lymnaeidae</taxon>
        <taxon>Lymnaea</taxon>
    </lineage>
</organism>
<dbReference type="AlphaFoldDB" id="A0AAV2HBH0"/>
<dbReference type="Proteomes" id="UP001497497">
    <property type="component" value="Unassembled WGS sequence"/>
</dbReference>
<dbReference type="EMBL" id="CAXITT010000049">
    <property type="protein sequence ID" value="CAL1529466.1"/>
    <property type="molecule type" value="Genomic_DNA"/>
</dbReference>
<accession>A0AAV2HBH0</accession>
<name>A0AAV2HBH0_LYMST</name>
<reference evidence="1 2" key="1">
    <citation type="submission" date="2024-04" db="EMBL/GenBank/DDBJ databases">
        <authorList>
            <consortium name="Genoscope - CEA"/>
            <person name="William W."/>
        </authorList>
    </citation>
    <scope>NUCLEOTIDE SEQUENCE [LARGE SCALE GENOMIC DNA]</scope>
</reference>
<protein>
    <submittedName>
        <fullName evidence="1">Uncharacterized protein</fullName>
    </submittedName>
</protein>